<gene>
    <name evidence="2" type="ORF">HUJ06_014229</name>
</gene>
<dbReference type="AlphaFoldDB" id="A0A822ZA48"/>
<keyword evidence="3" id="KW-1185">Reference proteome</keyword>
<proteinExistence type="predicted"/>
<sequence length="67" mass="7607">MKILGFQEEKPEITRANLKKKKENRKKEKDGGKREREVEGGRGQGQFLFSSPLPICFIPLHPSPSNA</sequence>
<feature type="region of interest" description="Disordered" evidence="1">
    <location>
        <begin position="1"/>
        <end position="46"/>
    </location>
</feature>
<organism evidence="2 3">
    <name type="scientific">Nelumbo nucifera</name>
    <name type="common">Sacred lotus</name>
    <dbReference type="NCBI Taxonomy" id="4432"/>
    <lineage>
        <taxon>Eukaryota</taxon>
        <taxon>Viridiplantae</taxon>
        <taxon>Streptophyta</taxon>
        <taxon>Embryophyta</taxon>
        <taxon>Tracheophyta</taxon>
        <taxon>Spermatophyta</taxon>
        <taxon>Magnoliopsida</taxon>
        <taxon>Proteales</taxon>
        <taxon>Nelumbonaceae</taxon>
        <taxon>Nelumbo</taxon>
    </lineage>
</organism>
<evidence type="ECO:0000313" key="3">
    <source>
        <dbReference type="Proteomes" id="UP000607653"/>
    </source>
</evidence>
<reference evidence="2 3" key="1">
    <citation type="journal article" date="2020" name="Mol. Biol. Evol.">
        <title>Distinct Expression and Methylation Patterns for Genes with Different Fates following a Single Whole-Genome Duplication in Flowering Plants.</title>
        <authorList>
            <person name="Shi T."/>
            <person name="Rahmani R.S."/>
            <person name="Gugger P.F."/>
            <person name="Wang M."/>
            <person name="Li H."/>
            <person name="Zhang Y."/>
            <person name="Li Z."/>
            <person name="Wang Q."/>
            <person name="Van de Peer Y."/>
            <person name="Marchal K."/>
            <person name="Chen J."/>
        </authorList>
    </citation>
    <scope>NUCLEOTIDE SEQUENCE [LARGE SCALE GENOMIC DNA]</scope>
    <source>
        <tissue evidence="2">Leaf</tissue>
    </source>
</reference>
<dbReference type="Proteomes" id="UP000607653">
    <property type="component" value="Unassembled WGS sequence"/>
</dbReference>
<protein>
    <submittedName>
        <fullName evidence="2">Uncharacterized protein</fullName>
    </submittedName>
</protein>
<dbReference type="EMBL" id="DUZY01000005">
    <property type="protein sequence ID" value="DAD39906.1"/>
    <property type="molecule type" value="Genomic_DNA"/>
</dbReference>
<feature type="compositionally biased region" description="Basic and acidic residues" evidence="1">
    <location>
        <begin position="25"/>
        <end position="40"/>
    </location>
</feature>
<evidence type="ECO:0000313" key="2">
    <source>
        <dbReference type="EMBL" id="DAD39906.1"/>
    </source>
</evidence>
<evidence type="ECO:0000256" key="1">
    <source>
        <dbReference type="SAM" id="MobiDB-lite"/>
    </source>
</evidence>
<comment type="caution">
    <text evidence="2">The sequence shown here is derived from an EMBL/GenBank/DDBJ whole genome shotgun (WGS) entry which is preliminary data.</text>
</comment>
<name>A0A822ZA48_NELNU</name>
<accession>A0A822ZA48</accession>